<dbReference type="AlphaFoldDB" id="A0A6V7RR49"/>
<name>A0A6V7RR49_9STAP</name>
<keyword evidence="2" id="KW-1185">Reference proteome</keyword>
<dbReference type="RefSeq" id="WP_185126615.1">
    <property type="nucleotide sequence ID" value="NZ_CAJEWD010000009.1"/>
</dbReference>
<evidence type="ECO:0000313" key="2">
    <source>
        <dbReference type="Proteomes" id="UP000589351"/>
    </source>
</evidence>
<dbReference type="EMBL" id="CAJEWD010000009">
    <property type="protein sequence ID" value="CAD2081318.1"/>
    <property type="molecule type" value="Genomic_DNA"/>
</dbReference>
<proteinExistence type="predicted"/>
<evidence type="ECO:0000313" key="1">
    <source>
        <dbReference type="EMBL" id="CAD2081318.1"/>
    </source>
</evidence>
<sequence length="86" mass="10262">MENIIKAVTSNSWELVSSKDHLTVEFSTMRWSYTIVKRPLFGYRLTIESIENSKREDIIFKTEDLLLNYIEEHKVDWESQLPLNQI</sequence>
<reference evidence="1 2" key="1">
    <citation type="submission" date="2020-07" db="EMBL/GenBank/DDBJ databases">
        <authorList>
            <person name="Criscuolo A."/>
        </authorList>
    </citation>
    <scope>NUCLEOTIDE SEQUENCE [LARGE SCALE GENOMIC DNA]</scope>
    <source>
        <strain evidence="1">CIP111649</strain>
    </source>
</reference>
<dbReference type="Proteomes" id="UP000589351">
    <property type="component" value="Unassembled WGS sequence"/>
</dbReference>
<organism evidence="1 2">
    <name type="scientific">Jeotgalicoccus meleagridis</name>
    <dbReference type="NCBI Taxonomy" id="2759181"/>
    <lineage>
        <taxon>Bacteria</taxon>
        <taxon>Bacillati</taxon>
        <taxon>Bacillota</taxon>
        <taxon>Bacilli</taxon>
        <taxon>Bacillales</taxon>
        <taxon>Staphylococcaceae</taxon>
        <taxon>Jeotgalicoccus</taxon>
    </lineage>
</organism>
<comment type="caution">
    <text evidence="1">The sequence shown here is derived from an EMBL/GenBank/DDBJ whole genome shotgun (WGS) entry which is preliminary data.</text>
</comment>
<protein>
    <submittedName>
        <fullName evidence="1">Uncharacterized protein</fullName>
    </submittedName>
</protein>
<gene>
    <name evidence="1" type="ORF">JEODO184_02111</name>
</gene>
<accession>A0A6V7RR49</accession>